<evidence type="ECO:0000313" key="3">
    <source>
        <dbReference type="EMBL" id="KAH3717064.1"/>
    </source>
</evidence>
<reference evidence="3" key="1">
    <citation type="journal article" date="2019" name="bioRxiv">
        <title>The Genome of the Zebra Mussel, Dreissena polymorpha: A Resource for Invasive Species Research.</title>
        <authorList>
            <person name="McCartney M.A."/>
            <person name="Auch B."/>
            <person name="Kono T."/>
            <person name="Mallez S."/>
            <person name="Zhang Y."/>
            <person name="Obille A."/>
            <person name="Becker A."/>
            <person name="Abrahante J.E."/>
            <person name="Garbe J."/>
            <person name="Badalamenti J.P."/>
            <person name="Herman A."/>
            <person name="Mangelson H."/>
            <person name="Liachko I."/>
            <person name="Sullivan S."/>
            <person name="Sone E.D."/>
            <person name="Koren S."/>
            <person name="Silverstein K.A.T."/>
            <person name="Beckman K.B."/>
            <person name="Gohl D.M."/>
        </authorList>
    </citation>
    <scope>NUCLEOTIDE SEQUENCE</scope>
    <source>
        <strain evidence="3">Duluth1</strain>
        <tissue evidence="3">Whole animal</tissue>
    </source>
</reference>
<dbReference type="OrthoDB" id="6146172at2759"/>
<dbReference type="Gene3D" id="2.170.140.10">
    <property type="entry name" value="Chitin binding domain"/>
    <property type="match status" value="1"/>
</dbReference>
<feature type="domain" description="Chitin-binding type-2" evidence="2">
    <location>
        <begin position="95"/>
        <end position="152"/>
    </location>
</feature>
<reference evidence="3" key="2">
    <citation type="submission" date="2020-11" db="EMBL/GenBank/DDBJ databases">
        <authorList>
            <person name="McCartney M.A."/>
            <person name="Auch B."/>
            <person name="Kono T."/>
            <person name="Mallez S."/>
            <person name="Becker A."/>
            <person name="Gohl D.M."/>
            <person name="Silverstein K.A.T."/>
            <person name="Koren S."/>
            <person name="Bechman K.B."/>
            <person name="Herman A."/>
            <person name="Abrahante J.E."/>
            <person name="Garbe J."/>
        </authorList>
    </citation>
    <scope>NUCLEOTIDE SEQUENCE</scope>
    <source>
        <strain evidence="3">Duluth1</strain>
        <tissue evidence="3">Whole animal</tissue>
    </source>
</reference>
<sequence>MILGLSSTDMMTFLLVLLLGVCQRALSQSQPHMCDGAVFVDGTGYKQHEDCDKFIECGVDQQGQVFGWVKQCSFGTYWDMDHLTCEAVDKAICPKDKCEAMRDGDIYPTLNNCRGYWRCKGGKSQPECCPMGKKFIHDLMMCVDDTSKECSSTCITHIFHVPENCDKFEVPGKPTYYSQIVEGWGAIELPCAPGTGFDPVSCNCIRLVNVVPTEKVCRPELYLPFNVDHRDASGKNNYVSNENVIIANGKALFNGKTSRLLIPRFTNFEQTSTIVIKVKYASNHSEITGMAHAILGNNGCQNIPTLLIAEDFANAYIGVSTDITVFAFAPIPQSNGVSKELMYKLSNQTLSGKLRVENGLFQEGTTNAPGSFKNAKCALQVGYADSMFPFKGEVDELSIYLCDPDN</sequence>
<proteinExistence type="predicted"/>
<dbReference type="SMART" id="SM00494">
    <property type="entry name" value="ChtBD2"/>
    <property type="match status" value="2"/>
</dbReference>
<dbReference type="Proteomes" id="UP000828390">
    <property type="component" value="Unassembled WGS sequence"/>
</dbReference>
<keyword evidence="4" id="KW-1185">Reference proteome</keyword>
<dbReference type="GO" id="GO:0008061">
    <property type="term" value="F:chitin binding"/>
    <property type="evidence" value="ECO:0007669"/>
    <property type="project" value="InterPro"/>
</dbReference>
<dbReference type="InterPro" id="IPR002557">
    <property type="entry name" value="Chitin-bd_dom"/>
</dbReference>
<dbReference type="Pfam" id="PF01607">
    <property type="entry name" value="CBM_14"/>
    <property type="match status" value="1"/>
</dbReference>
<organism evidence="3 4">
    <name type="scientific">Dreissena polymorpha</name>
    <name type="common">Zebra mussel</name>
    <name type="synonym">Mytilus polymorpha</name>
    <dbReference type="NCBI Taxonomy" id="45954"/>
    <lineage>
        <taxon>Eukaryota</taxon>
        <taxon>Metazoa</taxon>
        <taxon>Spiralia</taxon>
        <taxon>Lophotrochozoa</taxon>
        <taxon>Mollusca</taxon>
        <taxon>Bivalvia</taxon>
        <taxon>Autobranchia</taxon>
        <taxon>Heteroconchia</taxon>
        <taxon>Euheterodonta</taxon>
        <taxon>Imparidentia</taxon>
        <taxon>Neoheterodontei</taxon>
        <taxon>Myida</taxon>
        <taxon>Dreissenoidea</taxon>
        <taxon>Dreissenidae</taxon>
        <taxon>Dreissena</taxon>
    </lineage>
</organism>
<dbReference type="GO" id="GO:0005576">
    <property type="term" value="C:extracellular region"/>
    <property type="evidence" value="ECO:0007669"/>
    <property type="project" value="InterPro"/>
</dbReference>
<gene>
    <name evidence="3" type="ORF">DPMN_059843</name>
</gene>
<feature type="domain" description="Chitin-binding type-2" evidence="2">
    <location>
        <begin position="31"/>
        <end position="93"/>
    </location>
</feature>
<name>A0A9D4HGY7_DREPO</name>
<dbReference type="AlphaFoldDB" id="A0A9D4HGY7"/>
<evidence type="ECO:0000256" key="1">
    <source>
        <dbReference type="SAM" id="SignalP"/>
    </source>
</evidence>
<feature type="chain" id="PRO_5040045464" description="Chitin-binding type-2 domain-containing protein" evidence="1">
    <location>
        <begin position="28"/>
        <end position="406"/>
    </location>
</feature>
<dbReference type="EMBL" id="JAIWYP010000013">
    <property type="protein sequence ID" value="KAH3717064.1"/>
    <property type="molecule type" value="Genomic_DNA"/>
</dbReference>
<accession>A0A9D4HGY7</accession>
<evidence type="ECO:0000313" key="4">
    <source>
        <dbReference type="Proteomes" id="UP000828390"/>
    </source>
</evidence>
<dbReference type="EMBL" id="JAIWYP010000013">
    <property type="protein sequence ID" value="KAH3717063.1"/>
    <property type="molecule type" value="Genomic_DNA"/>
</dbReference>
<protein>
    <recommendedName>
        <fullName evidence="2">Chitin-binding type-2 domain-containing protein</fullName>
    </recommendedName>
</protein>
<dbReference type="InterPro" id="IPR036508">
    <property type="entry name" value="Chitin-bd_dom_sf"/>
</dbReference>
<comment type="caution">
    <text evidence="3">The sequence shown here is derived from an EMBL/GenBank/DDBJ whole genome shotgun (WGS) entry which is preliminary data.</text>
</comment>
<evidence type="ECO:0000259" key="2">
    <source>
        <dbReference type="PROSITE" id="PS50940"/>
    </source>
</evidence>
<keyword evidence="1" id="KW-0732">Signal</keyword>
<feature type="signal peptide" evidence="1">
    <location>
        <begin position="1"/>
        <end position="27"/>
    </location>
</feature>
<dbReference type="SUPFAM" id="SSF57625">
    <property type="entry name" value="Invertebrate chitin-binding proteins"/>
    <property type="match status" value="2"/>
</dbReference>
<dbReference type="PROSITE" id="PS50940">
    <property type="entry name" value="CHIT_BIND_II"/>
    <property type="match status" value="2"/>
</dbReference>